<sequence>MYEAIVHGDQAKRLIHIKDWLITKRQQTAGCPVCEQVLLVKAPNSPTVNTHFSHEKNSGCPLTAEAGKAFERFTKTERVSAAEAARVKQYALENIESIYYRAKDVCPELMWTEFLSLLEKASQHNIWAFKDFNTGYLPYVLLCCAELFLGKRGSNRPHSVFFVLEPEASKSEFWHLPAGVKQRVWRVDVSTGICDVILMKLDEADPWYRTKAKAILKI</sequence>
<dbReference type="RefSeq" id="WP_380012194.1">
    <property type="nucleotide sequence ID" value="NZ_JADIKI010000023.1"/>
</dbReference>
<protein>
    <recommendedName>
        <fullName evidence="3">Competence protein</fullName>
    </recommendedName>
</protein>
<name>A0ABW8IKT1_9GAMM</name>
<dbReference type="Proteomes" id="UP001620409">
    <property type="component" value="Unassembled WGS sequence"/>
</dbReference>
<keyword evidence="2" id="KW-1185">Reference proteome</keyword>
<gene>
    <name evidence="1" type="ORF">ISP18_12445</name>
</gene>
<proteinExistence type="predicted"/>
<evidence type="ECO:0000313" key="1">
    <source>
        <dbReference type="EMBL" id="MFK2855403.1"/>
    </source>
</evidence>
<organism evidence="1 2">
    <name type="scientific">Dyella humi</name>
    <dbReference type="NCBI Taxonomy" id="1770547"/>
    <lineage>
        <taxon>Bacteria</taxon>
        <taxon>Pseudomonadati</taxon>
        <taxon>Pseudomonadota</taxon>
        <taxon>Gammaproteobacteria</taxon>
        <taxon>Lysobacterales</taxon>
        <taxon>Rhodanobacteraceae</taxon>
        <taxon>Dyella</taxon>
    </lineage>
</organism>
<reference evidence="1 2" key="1">
    <citation type="submission" date="2020-10" db="EMBL/GenBank/DDBJ databases">
        <title>Phylogeny of dyella-like bacteria.</title>
        <authorList>
            <person name="Fu J."/>
        </authorList>
    </citation>
    <scope>NUCLEOTIDE SEQUENCE [LARGE SCALE GENOMIC DNA]</scope>
    <source>
        <strain evidence="1 2">DHG40</strain>
    </source>
</reference>
<evidence type="ECO:0008006" key="3">
    <source>
        <dbReference type="Google" id="ProtNLM"/>
    </source>
</evidence>
<evidence type="ECO:0000313" key="2">
    <source>
        <dbReference type="Proteomes" id="UP001620409"/>
    </source>
</evidence>
<accession>A0ABW8IKT1</accession>
<dbReference type="EMBL" id="JADIKI010000023">
    <property type="protein sequence ID" value="MFK2855403.1"/>
    <property type="molecule type" value="Genomic_DNA"/>
</dbReference>
<comment type="caution">
    <text evidence="1">The sequence shown here is derived from an EMBL/GenBank/DDBJ whole genome shotgun (WGS) entry which is preliminary data.</text>
</comment>